<comment type="similarity">
    <text evidence="3">Belongs to the HNH nuclease family.</text>
</comment>
<dbReference type="PANTHER" id="PTHR41286:SF1">
    <property type="entry name" value="HNH NUCLEASE YAJD-RELATED"/>
    <property type="match status" value="1"/>
</dbReference>
<sequence length="114" mass="13481">MSMDKDKLYDLTKRNQESKQFYASSSWAKARELALIRDKYLCQSCLKKKRFRKAEVVHHIKELRDHPELGLELSNLISWCNKCHTSHHKSSDTKSKNIKTKIEVVTTKTNIERF</sequence>
<evidence type="ECO:0000256" key="4">
    <source>
        <dbReference type="ARBA" id="ARBA00040194"/>
    </source>
</evidence>
<dbReference type="GO" id="GO:0008270">
    <property type="term" value="F:zinc ion binding"/>
    <property type="evidence" value="ECO:0007669"/>
    <property type="project" value="InterPro"/>
</dbReference>
<dbReference type="InterPro" id="IPR002711">
    <property type="entry name" value="HNH"/>
</dbReference>
<keyword evidence="7" id="KW-1185">Reference proteome</keyword>
<reference evidence="6 7" key="1">
    <citation type="submission" date="2014-02" db="EMBL/GenBank/DDBJ databases">
        <title>Draft genome sequence of Lysinibacillus sinduriensis JCM 15800.</title>
        <authorList>
            <person name="Zhang F."/>
            <person name="Wang G."/>
            <person name="Zhang L."/>
        </authorList>
    </citation>
    <scope>NUCLEOTIDE SEQUENCE [LARGE SCALE GENOMIC DNA]</scope>
    <source>
        <strain evidence="6 7">JCM 15800</strain>
    </source>
</reference>
<dbReference type="SMART" id="SM00507">
    <property type="entry name" value="HNHc"/>
    <property type="match status" value="1"/>
</dbReference>
<gene>
    <name evidence="6" type="ORF">CD33_14115</name>
</gene>
<evidence type="ECO:0000313" key="6">
    <source>
        <dbReference type="EMBL" id="KGR74887.1"/>
    </source>
</evidence>
<dbReference type="eggNOG" id="COG1403">
    <property type="taxonomic scope" value="Bacteria"/>
</dbReference>
<dbReference type="PANTHER" id="PTHR41286">
    <property type="entry name" value="HNH NUCLEASE YAJD-RELATED"/>
    <property type="match status" value="1"/>
</dbReference>
<accession>A0A0A3IJ45</accession>
<dbReference type="Gene3D" id="1.10.30.50">
    <property type="match status" value="1"/>
</dbReference>
<evidence type="ECO:0000313" key="7">
    <source>
        <dbReference type="Proteomes" id="UP000030408"/>
    </source>
</evidence>
<protein>
    <recommendedName>
        <fullName evidence="4">Putative HNH nuclease YajD</fullName>
    </recommendedName>
</protein>
<comment type="caution">
    <text evidence="6">The sequence shown here is derived from an EMBL/GenBank/DDBJ whole genome shotgun (WGS) entry which is preliminary data.</text>
</comment>
<dbReference type="Pfam" id="PF01844">
    <property type="entry name" value="HNH"/>
    <property type="match status" value="1"/>
</dbReference>
<dbReference type="CDD" id="cd00085">
    <property type="entry name" value="HNHc"/>
    <property type="match status" value="1"/>
</dbReference>
<dbReference type="GO" id="GO:0005829">
    <property type="term" value="C:cytosol"/>
    <property type="evidence" value="ECO:0007669"/>
    <property type="project" value="TreeGrafter"/>
</dbReference>
<feature type="domain" description="HNH nuclease" evidence="5">
    <location>
        <begin position="29"/>
        <end position="85"/>
    </location>
</feature>
<evidence type="ECO:0000259" key="5">
    <source>
        <dbReference type="SMART" id="SM00507"/>
    </source>
</evidence>
<dbReference type="GO" id="GO:0016787">
    <property type="term" value="F:hydrolase activity"/>
    <property type="evidence" value="ECO:0007669"/>
    <property type="project" value="UniProtKB-KW"/>
</dbReference>
<evidence type="ECO:0000256" key="3">
    <source>
        <dbReference type="ARBA" id="ARBA00038412"/>
    </source>
</evidence>
<dbReference type="GO" id="GO:0003676">
    <property type="term" value="F:nucleic acid binding"/>
    <property type="evidence" value="ECO:0007669"/>
    <property type="project" value="InterPro"/>
</dbReference>
<name>A0A0A3IJ45_9BACL</name>
<dbReference type="AlphaFoldDB" id="A0A0A3IJ45"/>
<keyword evidence="2" id="KW-0378">Hydrolase</keyword>
<dbReference type="GO" id="GO:0004519">
    <property type="term" value="F:endonuclease activity"/>
    <property type="evidence" value="ECO:0007669"/>
    <property type="project" value="InterPro"/>
</dbReference>
<dbReference type="STRING" id="1384057.CD33_14115"/>
<dbReference type="InterPro" id="IPR003615">
    <property type="entry name" value="HNH_nuc"/>
</dbReference>
<evidence type="ECO:0000256" key="2">
    <source>
        <dbReference type="ARBA" id="ARBA00022801"/>
    </source>
</evidence>
<evidence type="ECO:0000256" key="1">
    <source>
        <dbReference type="ARBA" id="ARBA00022722"/>
    </source>
</evidence>
<organism evidence="6 7">
    <name type="scientific">Ureibacillus sinduriensis BLB-1 = JCM 15800</name>
    <dbReference type="NCBI Taxonomy" id="1384057"/>
    <lineage>
        <taxon>Bacteria</taxon>
        <taxon>Bacillati</taxon>
        <taxon>Bacillota</taxon>
        <taxon>Bacilli</taxon>
        <taxon>Bacillales</taxon>
        <taxon>Caryophanaceae</taxon>
        <taxon>Ureibacillus</taxon>
    </lineage>
</organism>
<keyword evidence="1" id="KW-0540">Nuclease</keyword>
<dbReference type="EMBL" id="JPVO01000053">
    <property type="protein sequence ID" value="KGR74887.1"/>
    <property type="molecule type" value="Genomic_DNA"/>
</dbReference>
<proteinExistence type="inferred from homology"/>
<dbReference type="Proteomes" id="UP000030408">
    <property type="component" value="Unassembled WGS sequence"/>
</dbReference>